<name>A0A6V8PLE3_9ACTN</name>
<keyword evidence="1" id="KW-0812">Transmembrane</keyword>
<gene>
    <name evidence="2" type="ORF">HKBW3S42_01249</name>
</gene>
<keyword evidence="1" id="KW-1133">Transmembrane helix</keyword>
<evidence type="ECO:0000256" key="1">
    <source>
        <dbReference type="SAM" id="Phobius"/>
    </source>
</evidence>
<keyword evidence="1" id="KW-0472">Membrane</keyword>
<accession>A0A6V8PLE3</accession>
<feature type="transmembrane region" description="Helical" evidence="1">
    <location>
        <begin position="7"/>
        <end position="28"/>
    </location>
</feature>
<reference evidence="2 3" key="1">
    <citation type="journal article" date="2020" name="Front. Microbiol.">
        <title>Single-cell genomics of novel Actinobacteria with the Wood-Ljungdahl pathway discovered in a serpentinizing system.</title>
        <authorList>
            <person name="Merino N."/>
            <person name="Kawai M."/>
            <person name="Boyd E.S."/>
            <person name="Colman D.R."/>
            <person name="McGlynn S.E."/>
            <person name="Nealson K.H."/>
            <person name="Kurokawa K."/>
            <person name="Hongoh Y."/>
        </authorList>
    </citation>
    <scope>NUCLEOTIDE SEQUENCE [LARGE SCALE GENOMIC DNA]</scope>
    <source>
        <strain evidence="2 3">S42</strain>
    </source>
</reference>
<evidence type="ECO:0000313" key="2">
    <source>
        <dbReference type="EMBL" id="GFP32940.1"/>
    </source>
</evidence>
<dbReference type="EMBL" id="BLSA01000206">
    <property type="protein sequence ID" value="GFP32940.1"/>
    <property type="molecule type" value="Genomic_DNA"/>
</dbReference>
<protein>
    <submittedName>
        <fullName evidence="2">Uncharacterized protein</fullName>
    </submittedName>
</protein>
<organism evidence="2 3">
    <name type="scientific">Candidatus Hakubella thermalkaliphila</name>
    <dbReference type="NCBI Taxonomy" id="2754717"/>
    <lineage>
        <taxon>Bacteria</taxon>
        <taxon>Bacillati</taxon>
        <taxon>Actinomycetota</taxon>
        <taxon>Actinomycetota incertae sedis</taxon>
        <taxon>Candidatus Hakubellales</taxon>
        <taxon>Candidatus Hakubellaceae</taxon>
        <taxon>Candidatus Hakubella</taxon>
    </lineage>
</organism>
<comment type="caution">
    <text evidence="2">The sequence shown here is derived from an EMBL/GenBank/DDBJ whole genome shotgun (WGS) entry which is preliminary data.</text>
</comment>
<evidence type="ECO:0000313" key="3">
    <source>
        <dbReference type="Proteomes" id="UP000568877"/>
    </source>
</evidence>
<proteinExistence type="predicted"/>
<dbReference type="Proteomes" id="UP000568877">
    <property type="component" value="Unassembled WGS sequence"/>
</dbReference>
<sequence>KPKELQFSLSIPRILLKLALIVVILLLVIVNPKLFSPARLAELALMLISMLRRI</sequence>
<dbReference type="AlphaFoldDB" id="A0A6V8PLE3"/>
<feature type="non-terminal residue" evidence="2">
    <location>
        <position position="1"/>
    </location>
</feature>